<dbReference type="SUPFAM" id="SSF46689">
    <property type="entry name" value="Homeodomain-like"/>
    <property type="match status" value="1"/>
</dbReference>
<dbReference type="GO" id="GO:0003677">
    <property type="term" value="F:DNA binding"/>
    <property type="evidence" value="ECO:0007669"/>
    <property type="project" value="UniProtKB-UniRule"/>
</dbReference>
<accession>A0A1G8ICI5</accession>
<dbReference type="PANTHER" id="PTHR47506:SF3">
    <property type="entry name" value="HTH-TYPE TRANSCRIPTIONAL REGULATOR LMRA"/>
    <property type="match status" value="1"/>
</dbReference>
<dbReference type="AlphaFoldDB" id="A0A1G8ICI5"/>
<keyword evidence="3" id="KW-0804">Transcription</keyword>
<sequence length="187" mass="19422">MTASARDRLIAGAIELLRTKGVAGTSVADLVAASGTARRSIYLNFPDGREELLEASSRAAGAVMSAQLRSALDVDDSAEALTEFVRVWADALEGSDYRAGCPIVAVALGGDQVPAGPSIAAEVFADWTGAIADRLVRGGVDEDTAASLATMIVASIEGATVMSIAQRSTEPLDRVTWHLRELVALHG</sequence>
<dbReference type="Pfam" id="PF21993">
    <property type="entry name" value="TetR_C_13_2"/>
    <property type="match status" value="1"/>
</dbReference>
<protein>
    <submittedName>
        <fullName evidence="4">DNA-binding transcriptional regulator, AcrR family</fullName>
    </submittedName>
</protein>
<keyword evidence="1" id="KW-0805">Transcription regulation</keyword>
<keyword evidence="2 4" id="KW-0238">DNA-binding</keyword>
<dbReference type="RefSeq" id="WP_072737548.1">
    <property type="nucleotide sequence ID" value="NZ_CP048813.1"/>
</dbReference>
<keyword evidence="5" id="KW-1185">Reference proteome</keyword>
<dbReference type="InterPro" id="IPR001647">
    <property type="entry name" value="HTH_TetR"/>
</dbReference>
<dbReference type="InterPro" id="IPR009057">
    <property type="entry name" value="Homeodomain-like_sf"/>
</dbReference>
<evidence type="ECO:0000256" key="1">
    <source>
        <dbReference type="ARBA" id="ARBA00023015"/>
    </source>
</evidence>
<dbReference type="Proteomes" id="UP000183263">
    <property type="component" value="Unassembled WGS sequence"/>
</dbReference>
<reference evidence="4 5" key="1">
    <citation type="submission" date="2016-10" db="EMBL/GenBank/DDBJ databases">
        <authorList>
            <person name="de Groot N.N."/>
        </authorList>
    </citation>
    <scope>NUCLEOTIDE SEQUENCE [LARGE SCALE GENOMIC DNA]</scope>
    <source>
        <strain evidence="4 5">DSM 44892</strain>
    </source>
</reference>
<dbReference type="SUPFAM" id="SSF48498">
    <property type="entry name" value="Tetracyclin repressor-like, C-terminal domain"/>
    <property type="match status" value="1"/>
</dbReference>
<gene>
    <name evidence="4" type="ORF">SAMN05444695_105236</name>
</gene>
<dbReference type="EMBL" id="FNDN01000005">
    <property type="protein sequence ID" value="SDI16689.1"/>
    <property type="molecule type" value="Genomic_DNA"/>
</dbReference>
<evidence type="ECO:0000313" key="5">
    <source>
        <dbReference type="Proteomes" id="UP000183263"/>
    </source>
</evidence>
<name>A0A1G8ICI5_9NOCA</name>
<evidence type="ECO:0000313" key="4">
    <source>
        <dbReference type="EMBL" id="SDI16689.1"/>
    </source>
</evidence>
<dbReference type="PANTHER" id="PTHR47506">
    <property type="entry name" value="TRANSCRIPTIONAL REGULATORY PROTEIN"/>
    <property type="match status" value="1"/>
</dbReference>
<proteinExistence type="predicted"/>
<dbReference type="InterPro" id="IPR054156">
    <property type="entry name" value="YxaF_TetR_C"/>
</dbReference>
<dbReference type="Gene3D" id="1.10.357.10">
    <property type="entry name" value="Tetracycline Repressor, domain 2"/>
    <property type="match status" value="1"/>
</dbReference>
<dbReference type="PROSITE" id="PS50977">
    <property type="entry name" value="HTH_TETR_2"/>
    <property type="match status" value="1"/>
</dbReference>
<dbReference type="Pfam" id="PF00440">
    <property type="entry name" value="TetR_N"/>
    <property type="match status" value="1"/>
</dbReference>
<evidence type="ECO:0000256" key="3">
    <source>
        <dbReference type="ARBA" id="ARBA00023163"/>
    </source>
</evidence>
<evidence type="ECO:0000256" key="2">
    <source>
        <dbReference type="ARBA" id="ARBA00023125"/>
    </source>
</evidence>
<dbReference type="InterPro" id="IPR036271">
    <property type="entry name" value="Tet_transcr_reg_TetR-rel_C_sf"/>
</dbReference>
<organism evidence="4 5">
    <name type="scientific">Rhodococcus triatomae</name>
    <dbReference type="NCBI Taxonomy" id="300028"/>
    <lineage>
        <taxon>Bacteria</taxon>
        <taxon>Bacillati</taxon>
        <taxon>Actinomycetota</taxon>
        <taxon>Actinomycetes</taxon>
        <taxon>Mycobacteriales</taxon>
        <taxon>Nocardiaceae</taxon>
        <taxon>Rhodococcus</taxon>
    </lineage>
</organism>
<dbReference type="OrthoDB" id="4567939at2"/>